<protein>
    <submittedName>
        <fullName evidence="3">Uncharacterized protein</fullName>
    </submittedName>
</protein>
<sequence length="113" mass="12534">MSHPRLDTDQLSPDFDEDDEDDDDDDSRLDGLLDRFDTEAVHWQIVRQLLAPTPTFTTLFVYGFLGLMAVTASAFLGFVLHPVFNGVAMVGFLLMYPLGFLGLLAVVALKAIQ</sequence>
<dbReference type="Proteomes" id="UP001596390">
    <property type="component" value="Unassembled WGS sequence"/>
</dbReference>
<evidence type="ECO:0000256" key="1">
    <source>
        <dbReference type="SAM" id="MobiDB-lite"/>
    </source>
</evidence>
<keyword evidence="4" id="KW-1185">Reference proteome</keyword>
<feature type="transmembrane region" description="Helical" evidence="2">
    <location>
        <begin position="86"/>
        <end position="109"/>
    </location>
</feature>
<comment type="caution">
    <text evidence="3">The sequence shown here is derived from an EMBL/GenBank/DDBJ whole genome shotgun (WGS) entry which is preliminary data.</text>
</comment>
<evidence type="ECO:0000313" key="4">
    <source>
        <dbReference type="Proteomes" id="UP001596390"/>
    </source>
</evidence>
<organism evidence="3 4">
    <name type="scientific">Halorubrum yunnanense</name>
    <dbReference type="NCBI Taxonomy" id="1526162"/>
    <lineage>
        <taxon>Archaea</taxon>
        <taxon>Methanobacteriati</taxon>
        <taxon>Methanobacteriota</taxon>
        <taxon>Stenosarchaea group</taxon>
        <taxon>Halobacteria</taxon>
        <taxon>Halobacteriales</taxon>
        <taxon>Haloferacaceae</taxon>
        <taxon>Halorubrum</taxon>
    </lineage>
</organism>
<dbReference type="AlphaFoldDB" id="A0ABD5YFF0"/>
<gene>
    <name evidence="3" type="ORF">ACFQMK_14690</name>
</gene>
<evidence type="ECO:0000313" key="3">
    <source>
        <dbReference type="EMBL" id="MFC7188099.1"/>
    </source>
</evidence>
<evidence type="ECO:0000256" key="2">
    <source>
        <dbReference type="SAM" id="Phobius"/>
    </source>
</evidence>
<proteinExistence type="predicted"/>
<dbReference type="EMBL" id="JBHSZZ010000071">
    <property type="protein sequence ID" value="MFC7188099.1"/>
    <property type="molecule type" value="Genomic_DNA"/>
</dbReference>
<accession>A0ABD5YFF0</accession>
<reference evidence="3 4" key="1">
    <citation type="journal article" date="2019" name="Int. J. Syst. Evol. Microbiol.">
        <title>The Global Catalogue of Microorganisms (GCM) 10K type strain sequencing project: providing services to taxonomists for standard genome sequencing and annotation.</title>
        <authorList>
            <consortium name="The Broad Institute Genomics Platform"/>
            <consortium name="The Broad Institute Genome Sequencing Center for Infectious Disease"/>
            <person name="Wu L."/>
            <person name="Ma J."/>
        </authorList>
    </citation>
    <scope>NUCLEOTIDE SEQUENCE [LARGE SCALE GENOMIC DNA]</scope>
    <source>
        <strain evidence="3 4">Q85</strain>
    </source>
</reference>
<keyword evidence="2" id="KW-0472">Membrane</keyword>
<name>A0ABD5YFF0_9EURY</name>
<feature type="transmembrane region" description="Helical" evidence="2">
    <location>
        <begin position="59"/>
        <end position="80"/>
    </location>
</feature>
<keyword evidence="2" id="KW-0812">Transmembrane</keyword>
<feature type="region of interest" description="Disordered" evidence="1">
    <location>
        <begin position="1"/>
        <end position="28"/>
    </location>
</feature>
<keyword evidence="2" id="KW-1133">Transmembrane helix</keyword>
<dbReference type="RefSeq" id="WP_267665549.1">
    <property type="nucleotide sequence ID" value="NZ_JAODIX010000071.1"/>
</dbReference>
<feature type="compositionally biased region" description="Acidic residues" evidence="1">
    <location>
        <begin position="14"/>
        <end position="27"/>
    </location>
</feature>